<dbReference type="EMBL" id="JANWTP010000005">
    <property type="protein sequence ID" value="MDC8636811.1"/>
    <property type="molecule type" value="Genomic_DNA"/>
</dbReference>
<dbReference type="InterPro" id="IPR043128">
    <property type="entry name" value="Rev_trsase/Diguanyl_cyclase"/>
</dbReference>
<comment type="caution">
    <text evidence="5">The sequence shown here is derived from an EMBL/GenBank/DDBJ whole genome shotgun (WGS) entry which is preliminary data.</text>
</comment>
<dbReference type="PROSITE" id="PS50887">
    <property type="entry name" value="GGDEF"/>
    <property type="match status" value="1"/>
</dbReference>
<dbReference type="GO" id="GO:0005886">
    <property type="term" value="C:plasma membrane"/>
    <property type="evidence" value="ECO:0007669"/>
    <property type="project" value="TreeGrafter"/>
</dbReference>
<dbReference type="SUPFAM" id="SSF55781">
    <property type="entry name" value="GAF domain-like"/>
    <property type="match status" value="1"/>
</dbReference>
<dbReference type="RefSeq" id="WP_104549701.1">
    <property type="nucleotide sequence ID" value="NZ_CP168173.1"/>
</dbReference>
<dbReference type="InterPro" id="IPR000160">
    <property type="entry name" value="GGDEF_dom"/>
</dbReference>
<dbReference type="Pfam" id="PF00990">
    <property type="entry name" value="GGDEF"/>
    <property type="match status" value="1"/>
</dbReference>
<dbReference type="InterPro" id="IPR050469">
    <property type="entry name" value="Diguanylate_Cyclase"/>
</dbReference>
<dbReference type="NCBIfam" id="TIGR00254">
    <property type="entry name" value="GGDEF"/>
    <property type="match status" value="1"/>
</dbReference>
<dbReference type="GO" id="GO:0043709">
    <property type="term" value="P:cell adhesion involved in single-species biofilm formation"/>
    <property type="evidence" value="ECO:0007669"/>
    <property type="project" value="TreeGrafter"/>
</dbReference>
<proteinExistence type="predicted"/>
<name>A0A9X4BPQ8_9XANT</name>
<comment type="catalytic activity">
    <reaction evidence="3">
        <text>2 GTP = 3',3'-c-di-GMP + 2 diphosphate</text>
        <dbReference type="Rhea" id="RHEA:24898"/>
        <dbReference type="ChEBI" id="CHEBI:33019"/>
        <dbReference type="ChEBI" id="CHEBI:37565"/>
        <dbReference type="ChEBI" id="CHEBI:58805"/>
        <dbReference type="EC" id="2.7.7.65"/>
    </reaction>
</comment>
<dbReference type="InterPro" id="IPR029787">
    <property type="entry name" value="Nucleotide_cyclase"/>
</dbReference>
<evidence type="ECO:0000256" key="2">
    <source>
        <dbReference type="ARBA" id="ARBA00012528"/>
    </source>
</evidence>
<dbReference type="EC" id="2.7.7.65" evidence="2"/>
<dbReference type="SMART" id="SM00065">
    <property type="entry name" value="GAF"/>
    <property type="match status" value="1"/>
</dbReference>
<reference evidence="5" key="1">
    <citation type="journal article" date="2022" name="Phytopathology">
        <title>Whole genome sequencing-based tracing of a 2022 introduction and outbreak of Xanthomonas hortorum pv. pelargonii.</title>
        <authorList>
            <person name="Iruegas Bocardo F."/>
            <person name="Weisberg A.J."/>
            <person name="Riutta E.R."/>
            <person name="Kilday K.B."/>
            <person name="Bonkowski J.C."/>
            <person name="Creswell T.C."/>
            <person name="Daughtrey M."/>
            <person name="Rane K.K."/>
            <person name="Grunwald N.J."/>
            <person name="Chang J.H."/>
            <person name="Putnam M."/>
        </authorList>
    </citation>
    <scope>NUCLEOTIDE SEQUENCE</scope>
    <source>
        <strain evidence="5">22-338</strain>
    </source>
</reference>
<dbReference type="PANTHER" id="PTHR45138">
    <property type="entry name" value="REGULATORY COMPONENTS OF SENSORY TRANSDUCTION SYSTEM"/>
    <property type="match status" value="1"/>
</dbReference>
<feature type="domain" description="GGDEF" evidence="4">
    <location>
        <begin position="251"/>
        <end position="377"/>
    </location>
</feature>
<evidence type="ECO:0000256" key="1">
    <source>
        <dbReference type="ARBA" id="ARBA00001946"/>
    </source>
</evidence>
<dbReference type="Proteomes" id="UP001140230">
    <property type="component" value="Unassembled WGS sequence"/>
</dbReference>
<dbReference type="GO" id="GO:0052621">
    <property type="term" value="F:diguanylate cyclase activity"/>
    <property type="evidence" value="ECO:0007669"/>
    <property type="project" value="UniProtKB-EC"/>
</dbReference>
<dbReference type="CDD" id="cd01949">
    <property type="entry name" value="GGDEF"/>
    <property type="match status" value="1"/>
</dbReference>
<evidence type="ECO:0000313" key="6">
    <source>
        <dbReference type="Proteomes" id="UP001140230"/>
    </source>
</evidence>
<dbReference type="SUPFAM" id="SSF55073">
    <property type="entry name" value="Nucleotide cyclase"/>
    <property type="match status" value="1"/>
</dbReference>
<protein>
    <recommendedName>
        <fullName evidence="2">diguanylate cyclase</fullName>
        <ecNumber evidence="2">2.7.7.65</ecNumber>
    </recommendedName>
</protein>
<reference evidence="5" key="2">
    <citation type="submission" date="2022-08" db="EMBL/GenBank/DDBJ databases">
        <authorList>
            <person name="Iruegas-Bocardo F."/>
            <person name="Weisberg A.J."/>
            <person name="Riutta E.R."/>
            <person name="Kilday K."/>
            <person name="Bonkowski J.C."/>
            <person name="Creswell T."/>
            <person name="Daughtrey M.L."/>
            <person name="Rane K."/>
            <person name="Grunwald N.J."/>
            <person name="Chang J.H."/>
            <person name="Putnam M.L."/>
        </authorList>
    </citation>
    <scope>NUCLEOTIDE SEQUENCE</scope>
    <source>
        <strain evidence="5">22-338</strain>
    </source>
</reference>
<evidence type="ECO:0000259" key="4">
    <source>
        <dbReference type="PROSITE" id="PS50887"/>
    </source>
</evidence>
<accession>A0A9X4BPQ8</accession>
<evidence type="ECO:0000313" key="5">
    <source>
        <dbReference type="EMBL" id="MDC8636811.1"/>
    </source>
</evidence>
<sequence length="377" mass="41271">MVELDALGHTFAANSQLGSGQVIKPELPDNEAERLAALRQYEVLDSPPERAFDDLTMIASTLCETQMAAVVLVDEDRQWFKSAHGAPRGEAPRDISFCAHAILRPDEVLMVDDTLLDPRFHDNPMVTGTSAVRFYAGAPLVTSEGMALGSLCVFDQSPTHLRDEQRNALQALSRQASYLLELRLAGKRLRQQLHEREWYEQQMAGYYAQMDALNADLVEQTRTDPLTGLPNRRAFAAALAAATEQTRAAGQSLSVALLDVDHFKTVNDVHGHDQGDVVLRELSALLRAHVAGAGTIARYGGEEFVLLLPNVDLLQARVQCEYLRQSVAVMTIALPVTVSIGVAMLHPQENVEAVIKRADQALYAAKRGGRDQVVALG</sequence>
<dbReference type="GO" id="GO:1902201">
    <property type="term" value="P:negative regulation of bacterial-type flagellum-dependent cell motility"/>
    <property type="evidence" value="ECO:0007669"/>
    <property type="project" value="TreeGrafter"/>
</dbReference>
<dbReference type="PANTHER" id="PTHR45138:SF9">
    <property type="entry name" value="DIGUANYLATE CYCLASE DGCM-RELATED"/>
    <property type="match status" value="1"/>
</dbReference>
<evidence type="ECO:0000256" key="3">
    <source>
        <dbReference type="ARBA" id="ARBA00034247"/>
    </source>
</evidence>
<dbReference type="Gene3D" id="3.30.450.40">
    <property type="match status" value="1"/>
</dbReference>
<dbReference type="InterPro" id="IPR003018">
    <property type="entry name" value="GAF"/>
</dbReference>
<organism evidence="5 6">
    <name type="scientific">Xanthomonas hortorum pv. hederae</name>
    <dbReference type="NCBI Taxonomy" id="453603"/>
    <lineage>
        <taxon>Bacteria</taxon>
        <taxon>Pseudomonadati</taxon>
        <taxon>Pseudomonadota</taxon>
        <taxon>Gammaproteobacteria</taxon>
        <taxon>Lysobacterales</taxon>
        <taxon>Lysobacteraceae</taxon>
        <taxon>Xanthomonas</taxon>
    </lineage>
</organism>
<comment type="cofactor">
    <cofactor evidence="1">
        <name>Mg(2+)</name>
        <dbReference type="ChEBI" id="CHEBI:18420"/>
    </cofactor>
</comment>
<dbReference type="Pfam" id="PF01590">
    <property type="entry name" value="GAF"/>
    <property type="match status" value="1"/>
</dbReference>
<gene>
    <name evidence="5" type="ORF">NY667_03050</name>
</gene>
<dbReference type="SMART" id="SM00267">
    <property type="entry name" value="GGDEF"/>
    <property type="match status" value="1"/>
</dbReference>
<dbReference type="Gene3D" id="3.30.70.270">
    <property type="match status" value="1"/>
</dbReference>
<dbReference type="AlphaFoldDB" id="A0A9X4BPQ8"/>
<dbReference type="FunFam" id="3.30.70.270:FF:000001">
    <property type="entry name" value="Diguanylate cyclase domain protein"/>
    <property type="match status" value="1"/>
</dbReference>
<dbReference type="InterPro" id="IPR029016">
    <property type="entry name" value="GAF-like_dom_sf"/>
</dbReference>